<dbReference type="InterPro" id="IPR036388">
    <property type="entry name" value="WH-like_DNA-bd_sf"/>
</dbReference>
<evidence type="ECO:0000256" key="3">
    <source>
        <dbReference type="ARBA" id="ARBA00023125"/>
    </source>
</evidence>
<keyword evidence="4" id="KW-0804">Transcription</keyword>
<protein>
    <submittedName>
        <fullName evidence="6">LysR family transcriptional regulator</fullName>
    </submittedName>
</protein>
<dbReference type="PROSITE" id="PS50931">
    <property type="entry name" value="HTH_LYSR"/>
    <property type="match status" value="1"/>
</dbReference>
<dbReference type="Gene3D" id="1.10.10.10">
    <property type="entry name" value="Winged helix-like DNA-binding domain superfamily/Winged helix DNA-binding domain"/>
    <property type="match status" value="1"/>
</dbReference>
<name>A0A918J107_9RHOB</name>
<dbReference type="InterPro" id="IPR005119">
    <property type="entry name" value="LysR_subst-bd"/>
</dbReference>
<evidence type="ECO:0000256" key="1">
    <source>
        <dbReference type="ARBA" id="ARBA00009437"/>
    </source>
</evidence>
<feature type="domain" description="HTH lysR-type" evidence="5">
    <location>
        <begin position="9"/>
        <end position="66"/>
    </location>
</feature>
<dbReference type="InterPro" id="IPR058163">
    <property type="entry name" value="LysR-type_TF_proteobact-type"/>
</dbReference>
<dbReference type="Gene3D" id="3.40.190.10">
    <property type="entry name" value="Periplasmic binding protein-like II"/>
    <property type="match status" value="2"/>
</dbReference>
<dbReference type="GO" id="GO:0003700">
    <property type="term" value="F:DNA-binding transcription factor activity"/>
    <property type="evidence" value="ECO:0007669"/>
    <property type="project" value="InterPro"/>
</dbReference>
<dbReference type="RefSeq" id="WP_189635013.1">
    <property type="nucleotide sequence ID" value="NZ_BMYQ01000014.1"/>
</dbReference>
<evidence type="ECO:0000313" key="6">
    <source>
        <dbReference type="EMBL" id="GGW42261.1"/>
    </source>
</evidence>
<keyword evidence="7" id="KW-1185">Reference proteome</keyword>
<reference evidence="6" key="1">
    <citation type="journal article" date="2014" name="Int. J. Syst. Evol. Microbiol.">
        <title>Complete genome sequence of Corynebacterium casei LMG S-19264T (=DSM 44701T), isolated from a smear-ripened cheese.</title>
        <authorList>
            <consortium name="US DOE Joint Genome Institute (JGI-PGF)"/>
            <person name="Walter F."/>
            <person name="Albersmeier A."/>
            <person name="Kalinowski J."/>
            <person name="Ruckert C."/>
        </authorList>
    </citation>
    <scope>NUCLEOTIDE SEQUENCE</scope>
    <source>
        <strain evidence="6">KCTC 23714</strain>
    </source>
</reference>
<dbReference type="SUPFAM" id="SSF46785">
    <property type="entry name" value="Winged helix' DNA-binding domain"/>
    <property type="match status" value="1"/>
</dbReference>
<reference evidence="6" key="2">
    <citation type="submission" date="2020-09" db="EMBL/GenBank/DDBJ databases">
        <authorList>
            <person name="Sun Q."/>
            <person name="Kim S."/>
        </authorList>
    </citation>
    <scope>NUCLEOTIDE SEQUENCE</scope>
    <source>
        <strain evidence="6">KCTC 23714</strain>
    </source>
</reference>
<evidence type="ECO:0000256" key="4">
    <source>
        <dbReference type="ARBA" id="ARBA00023163"/>
    </source>
</evidence>
<dbReference type="Pfam" id="PF03466">
    <property type="entry name" value="LysR_substrate"/>
    <property type="match status" value="1"/>
</dbReference>
<dbReference type="InterPro" id="IPR000847">
    <property type="entry name" value="LysR_HTH_N"/>
</dbReference>
<dbReference type="GO" id="GO:0043565">
    <property type="term" value="F:sequence-specific DNA binding"/>
    <property type="evidence" value="ECO:0007669"/>
    <property type="project" value="TreeGrafter"/>
</dbReference>
<dbReference type="PANTHER" id="PTHR30537">
    <property type="entry name" value="HTH-TYPE TRANSCRIPTIONAL REGULATOR"/>
    <property type="match status" value="1"/>
</dbReference>
<proteinExistence type="inferred from homology"/>
<accession>A0A918J107</accession>
<evidence type="ECO:0000256" key="2">
    <source>
        <dbReference type="ARBA" id="ARBA00023015"/>
    </source>
</evidence>
<dbReference type="InterPro" id="IPR036390">
    <property type="entry name" value="WH_DNA-bd_sf"/>
</dbReference>
<evidence type="ECO:0000259" key="5">
    <source>
        <dbReference type="PROSITE" id="PS50931"/>
    </source>
</evidence>
<dbReference type="PANTHER" id="PTHR30537:SF26">
    <property type="entry name" value="GLYCINE CLEAVAGE SYSTEM TRANSCRIPTIONAL ACTIVATOR"/>
    <property type="match status" value="1"/>
</dbReference>
<dbReference type="SUPFAM" id="SSF53850">
    <property type="entry name" value="Periplasmic binding protein-like II"/>
    <property type="match status" value="1"/>
</dbReference>
<dbReference type="GO" id="GO:0006351">
    <property type="term" value="P:DNA-templated transcription"/>
    <property type="evidence" value="ECO:0007669"/>
    <property type="project" value="TreeGrafter"/>
</dbReference>
<dbReference type="FunFam" id="1.10.10.10:FF:000001">
    <property type="entry name" value="LysR family transcriptional regulator"/>
    <property type="match status" value="1"/>
</dbReference>
<dbReference type="EMBL" id="BMYQ01000014">
    <property type="protein sequence ID" value="GGW42261.1"/>
    <property type="molecule type" value="Genomic_DNA"/>
</dbReference>
<dbReference type="AlphaFoldDB" id="A0A918J107"/>
<keyword evidence="2" id="KW-0805">Transcription regulation</keyword>
<organism evidence="6 7">
    <name type="scientific">Gemmobacter lanyuensis</name>
    <dbReference type="NCBI Taxonomy" id="1054497"/>
    <lineage>
        <taxon>Bacteria</taxon>
        <taxon>Pseudomonadati</taxon>
        <taxon>Pseudomonadota</taxon>
        <taxon>Alphaproteobacteria</taxon>
        <taxon>Rhodobacterales</taxon>
        <taxon>Paracoccaceae</taxon>
        <taxon>Gemmobacter</taxon>
    </lineage>
</organism>
<comment type="caution">
    <text evidence="6">The sequence shown here is derived from an EMBL/GenBank/DDBJ whole genome shotgun (WGS) entry which is preliminary data.</text>
</comment>
<keyword evidence="3" id="KW-0238">DNA-binding</keyword>
<gene>
    <name evidence="6" type="ORF">GCM10011452_33290</name>
</gene>
<dbReference type="PRINTS" id="PR00039">
    <property type="entry name" value="HTHLYSR"/>
</dbReference>
<comment type="similarity">
    <text evidence="1">Belongs to the LysR transcriptional regulatory family.</text>
</comment>
<evidence type="ECO:0000313" key="7">
    <source>
        <dbReference type="Proteomes" id="UP000628984"/>
    </source>
</evidence>
<sequence>MRAPRRFLPSLPLLAAFEAAARTGSVTRAAQELALTQSAVSRQIKALEEQLGYALFHRERQSIRLTVGGAAYAREIREALARISAASLNLRANPLGGTLTLAVLPTFAARWLTPRLPGFLAAYPGVTINLISRLTSFDFKNEAIDAAIHFGTEDWPGAELVLLRHETVRPVCAPGLRDHHSFRRPADVRAAPLLHLTSRPDAWELWLRHHHVDDTHVQGMLFDQFTTLTAAAAAGLGVGLIPDFLISEDLAAGRLVPALDLPVQSDGAYYLCWPTDRAEHPPLAAFRAWLLQEMEADRSPGPVTDHSLRE</sequence>
<dbReference type="Proteomes" id="UP000628984">
    <property type="component" value="Unassembled WGS sequence"/>
</dbReference>
<dbReference type="Pfam" id="PF00126">
    <property type="entry name" value="HTH_1"/>
    <property type="match status" value="1"/>
</dbReference>